<organism evidence="1 2">
    <name type="scientific">Tothia fuscella</name>
    <dbReference type="NCBI Taxonomy" id="1048955"/>
    <lineage>
        <taxon>Eukaryota</taxon>
        <taxon>Fungi</taxon>
        <taxon>Dikarya</taxon>
        <taxon>Ascomycota</taxon>
        <taxon>Pezizomycotina</taxon>
        <taxon>Dothideomycetes</taxon>
        <taxon>Pleosporomycetidae</taxon>
        <taxon>Venturiales</taxon>
        <taxon>Cylindrosympodiaceae</taxon>
        <taxon>Tothia</taxon>
    </lineage>
</organism>
<name>A0A9P4NRZ1_9PEZI</name>
<reference evidence="1" key="1">
    <citation type="journal article" date="2020" name="Stud. Mycol.">
        <title>101 Dothideomycetes genomes: a test case for predicting lifestyles and emergence of pathogens.</title>
        <authorList>
            <person name="Haridas S."/>
            <person name="Albert R."/>
            <person name="Binder M."/>
            <person name="Bloem J."/>
            <person name="Labutti K."/>
            <person name="Salamov A."/>
            <person name="Andreopoulos B."/>
            <person name="Baker S."/>
            <person name="Barry K."/>
            <person name="Bills G."/>
            <person name="Bluhm B."/>
            <person name="Cannon C."/>
            <person name="Castanera R."/>
            <person name="Culley D."/>
            <person name="Daum C."/>
            <person name="Ezra D."/>
            <person name="Gonzalez J."/>
            <person name="Henrissat B."/>
            <person name="Kuo A."/>
            <person name="Liang C."/>
            <person name="Lipzen A."/>
            <person name="Lutzoni F."/>
            <person name="Magnuson J."/>
            <person name="Mondo S."/>
            <person name="Nolan M."/>
            <person name="Ohm R."/>
            <person name="Pangilinan J."/>
            <person name="Park H.-J."/>
            <person name="Ramirez L."/>
            <person name="Alfaro M."/>
            <person name="Sun H."/>
            <person name="Tritt A."/>
            <person name="Yoshinaga Y."/>
            <person name="Zwiers L.-H."/>
            <person name="Turgeon B."/>
            <person name="Goodwin S."/>
            <person name="Spatafora J."/>
            <person name="Crous P."/>
            <person name="Grigoriev I."/>
        </authorList>
    </citation>
    <scope>NUCLEOTIDE SEQUENCE</scope>
    <source>
        <strain evidence="1">CBS 130266</strain>
    </source>
</reference>
<accession>A0A9P4NRZ1</accession>
<sequence length="300" mass="35354">MDYDYKPYMAYFESPNLYFPLRYDSSPTERSLIERERSYISPCEEEKYFRSLHRRLRRYNAIAIQERKDLKAELIKIQQAAFLLIPTTSIVEWPSNNPLQILIPKICVYGELLISKRHYPGTVAPLVKRGDFNALATRYMFGIFLSRLLLADAERQRVAVDGHISRFGHEWFKNIRICENVDALSRRKERDLRSGELELRVRSYRLTEKALRHLEVLEKRRGGSFVWFWQGFGVRLKVVRLEWTIPSTFLRRLMDSVTISPAIMRWSVEVSKYRYHPTTSSPAAKSTVYRNPLLVHCNGA</sequence>
<keyword evidence="2" id="KW-1185">Reference proteome</keyword>
<dbReference type="EMBL" id="MU007040">
    <property type="protein sequence ID" value="KAF2430308.1"/>
    <property type="molecule type" value="Genomic_DNA"/>
</dbReference>
<comment type="caution">
    <text evidence="1">The sequence shown here is derived from an EMBL/GenBank/DDBJ whole genome shotgun (WGS) entry which is preliminary data.</text>
</comment>
<evidence type="ECO:0000313" key="1">
    <source>
        <dbReference type="EMBL" id="KAF2430308.1"/>
    </source>
</evidence>
<evidence type="ECO:0000313" key="2">
    <source>
        <dbReference type="Proteomes" id="UP000800235"/>
    </source>
</evidence>
<gene>
    <name evidence="1" type="ORF">EJ08DRAFT_697602</name>
</gene>
<dbReference type="AlphaFoldDB" id="A0A9P4NRZ1"/>
<protein>
    <submittedName>
        <fullName evidence="1">Uncharacterized protein</fullName>
    </submittedName>
</protein>
<dbReference type="Proteomes" id="UP000800235">
    <property type="component" value="Unassembled WGS sequence"/>
</dbReference>
<proteinExistence type="predicted"/>